<feature type="domain" description="Xylanolytic transcriptional activator regulatory" evidence="6">
    <location>
        <begin position="352"/>
        <end position="425"/>
    </location>
</feature>
<evidence type="ECO:0000256" key="2">
    <source>
        <dbReference type="ARBA" id="ARBA00023125"/>
    </source>
</evidence>
<reference evidence="7 8" key="1">
    <citation type="submission" date="2021-12" db="EMBL/GenBank/DDBJ databases">
        <title>High titer production of polyol ester of fatty acids by Rhodotorula paludigena BS15 towards product separation-free biomass refinery.</title>
        <authorList>
            <person name="Mano J."/>
            <person name="Ono H."/>
            <person name="Tanaka T."/>
            <person name="Naito K."/>
            <person name="Sushida H."/>
            <person name="Ike M."/>
            <person name="Tokuyasu K."/>
            <person name="Kitaoka M."/>
        </authorList>
    </citation>
    <scope>NUCLEOTIDE SEQUENCE [LARGE SCALE GENOMIC DNA]</scope>
    <source>
        <strain evidence="7 8">BS15</strain>
    </source>
</reference>
<dbReference type="EMBL" id="BQKY01000018">
    <property type="protein sequence ID" value="GJN94729.1"/>
    <property type="molecule type" value="Genomic_DNA"/>
</dbReference>
<dbReference type="Proteomes" id="UP001342314">
    <property type="component" value="Unassembled WGS sequence"/>
</dbReference>
<dbReference type="InterPro" id="IPR007219">
    <property type="entry name" value="XnlR_reg_dom"/>
</dbReference>
<dbReference type="PANTHER" id="PTHR47424:SF3">
    <property type="entry name" value="REGULATORY PROTEIN GAL4"/>
    <property type="match status" value="1"/>
</dbReference>
<dbReference type="GO" id="GO:0005634">
    <property type="term" value="C:nucleus"/>
    <property type="evidence" value="ECO:0007669"/>
    <property type="project" value="TreeGrafter"/>
</dbReference>
<accession>A0AAV5GZT7</accession>
<dbReference type="GO" id="GO:0008270">
    <property type="term" value="F:zinc ion binding"/>
    <property type="evidence" value="ECO:0007669"/>
    <property type="project" value="InterPro"/>
</dbReference>
<protein>
    <recommendedName>
        <fullName evidence="6">Xylanolytic transcriptional activator regulatory domain-containing protein</fullName>
    </recommendedName>
</protein>
<feature type="region of interest" description="Disordered" evidence="5">
    <location>
        <begin position="136"/>
        <end position="191"/>
    </location>
</feature>
<dbReference type="GO" id="GO:0006351">
    <property type="term" value="P:DNA-templated transcription"/>
    <property type="evidence" value="ECO:0007669"/>
    <property type="project" value="InterPro"/>
</dbReference>
<dbReference type="GO" id="GO:0000981">
    <property type="term" value="F:DNA-binding transcription factor activity, RNA polymerase II-specific"/>
    <property type="evidence" value="ECO:0007669"/>
    <property type="project" value="TreeGrafter"/>
</dbReference>
<feature type="compositionally biased region" description="Polar residues" evidence="5">
    <location>
        <begin position="136"/>
        <end position="165"/>
    </location>
</feature>
<comment type="caution">
    <text evidence="7">The sequence shown here is derived from an EMBL/GenBank/DDBJ whole genome shotgun (WGS) entry which is preliminary data.</text>
</comment>
<dbReference type="InterPro" id="IPR051127">
    <property type="entry name" value="Fungal_SecMet_Regulators"/>
</dbReference>
<organism evidence="7 8">
    <name type="scientific">Rhodotorula paludigena</name>
    <dbReference type="NCBI Taxonomy" id="86838"/>
    <lineage>
        <taxon>Eukaryota</taxon>
        <taxon>Fungi</taxon>
        <taxon>Dikarya</taxon>
        <taxon>Basidiomycota</taxon>
        <taxon>Pucciniomycotina</taxon>
        <taxon>Microbotryomycetes</taxon>
        <taxon>Sporidiobolales</taxon>
        <taxon>Sporidiobolaceae</taxon>
        <taxon>Rhodotorula</taxon>
    </lineage>
</organism>
<dbReference type="PANTHER" id="PTHR47424">
    <property type="entry name" value="REGULATORY PROTEIN GAL4"/>
    <property type="match status" value="1"/>
</dbReference>
<dbReference type="GO" id="GO:0000978">
    <property type="term" value="F:RNA polymerase II cis-regulatory region sequence-specific DNA binding"/>
    <property type="evidence" value="ECO:0007669"/>
    <property type="project" value="TreeGrafter"/>
</dbReference>
<dbReference type="SMART" id="SM00906">
    <property type="entry name" value="Fungal_trans"/>
    <property type="match status" value="1"/>
</dbReference>
<dbReference type="AlphaFoldDB" id="A0AAV5GZT7"/>
<dbReference type="GO" id="GO:0000435">
    <property type="term" value="P:positive regulation of transcription from RNA polymerase II promoter by galactose"/>
    <property type="evidence" value="ECO:0007669"/>
    <property type="project" value="TreeGrafter"/>
</dbReference>
<evidence type="ECO:0000256" key="5">
    <source>
        <dbReference type="SAM" id="MobiDB-lite"/>
    </source>
</evidence>
<feature type="compositionally biased region" description="Polar residues" evidence="5">
    <location>
        <begin position="100"/>
        <end position="115"/>
    </location>
</feature>
<dbReference type="Pfam" id="PF04082">
    <property type="entry name" value="Fungal_trans"/>
    <property type="match status" value="1"/>
</dbReference>
<feature type="region of interest" description="Disordered" evidence="5">
    <location>
        <begin position="72"/>
        <end position="115"/>
    </location>
</feature>
<keyword evidence="3" id="KW-0804">Transcription</keyword>
<evidence type="ECO:0000256" key="1">
    <source>
        <dbReference type="ARBA" id="ARBA00023015"/>
    </source>
</evidence>
<feature type="region of interest" description="Disordered" evidence="5">
    <location>
        <begin position="30"/>
        <end position="57"/>
    </location>
</feature>
<proteinExistence type="predicted"/>
<keyword evidence="4" id="KW-0539">Nucleus</keyword>
<evidence type="ECO:0000256" key="3">
    <source>
        <dbReference type="ARBA" id="ARBA00023163"/>
    </source>
</evidence>
<dbReference type="CDD" id="cd12148">
    <property type="entry name" value="fungal_TF_MHR"/>
    <property type="match status" value="1"/>
</dbReference>
<keyword evidence="1" id="KW-0805">Transcription regulation</keyword>
<gene>
    <name evidence="7" type="ORF">Rhopal_007820-T1</name>
</gene>
<keyword evidence="8" id="KW-1185">Reference proteome</keyword>
<keyword evidence="2" id="KW-0238">DNA-binding</keyword>
<evidence type="ECO:0000313" key="8">
    <source>
        <dbReference type="Proteomes" id="UP001342314"/>
    </source>
</evidence>
<evidence type="ECO:0000259" key="6">
    <source>
        <dbReference type="SMART" id="SM00906"/>
    </source>
</evidence>
<sequence length="701" mass="74748">MNASTPRNLTAAEKRIADLEALLARVNGDADAKRATETAPPAQPHISAPTLSPAAIPAPPLHLPPVAAPSQVYNPASTTPALPTSSLPPAIPAPMHASPLSATSSSPHTVFSSAPSNPLVPANDLVAPPTALPSFNGSSPFSTGPSRPPFTSMQSAFSNASTIPSGTDILPAQPAEPVPEPESDGMGSLTVEQGGQYLGSLSGAALLNFLQRCAADVNLSVPGSGKSAASPTSTISNTAIPPEQLSRFVDAYFACFHVQYPILHEATFRAQMADIIPRPGGPAWALLYQVVLGIGSMCVVGDWGEGGETTALYERAITTVNPLLFEAANLTAVQAFVLLANFAQKLNHVSSGSVYLGIGLRLAINMGLHCESSTRNATPFEQEQRRRIWWVVYCFSAGSDLTFGHPSTLPTSGVDVLPLTNVHDVSFTPAAHSRPPPVDAPTPYASIILQTFFHSFATQVINYLTTAQATLTSADVLRLNRDVDTLQSSLPPYFFREQPAWFDFSRAKLCWRLDNLRMVILRQTFLKVSLGQGPPTPEEEQIFERCVACAGEVIRSVQRFTDSGPKSAMEWWYCLHFLFPAAFIPLIALRVRSASASAVDWVVVLQSAKGVLERVQHALLKPLAGRCLAIISAVANLDGARHEEVNLDVDFTSFLEKLAAPVENEGMPSTALQVPGLGALTDLDALFSWFTPAGSPQPQPM</sequence>
<name>A0AAV5GZT7_9BASI</name>
<evidence type="ECO:0000256" key="4">
    <source>
        <dbReference type="ARBA" id="ARBA00023242"/>
    </source>
</evidence>
<evidence type="ECO:0000313" key="7">
    <source>
        <dbReference type="EMBL" id="GJN94729.1"/>
    </source>
</evidence>
<feature type="compositionally biased region" description="Low complexity" evidence="5">
    <location>
        <begin position="72"/>
        <end position="88"/>
    </location>
</feature>